<evidence type="ECO:0000256" key="2">
    <source>
        <dbReference type="SAM" id="Phobius"/>
    </source>
</evidence>
<dbReference type="InterPro" id="IPR019734">
    <property type="entry name" value="TPR_rpt"/>
</dbReference>
<feature type="transmembrane region" description="Helical" evidence="2">
    <location>
        <begin position="87"/>
        <end position="109"/>
    </location>
</feature>
<organism evidence="3 4">
    <name type="scientific">Lunatimonas lonarensis</name>
    <dbReference type="NCBI Taxonomy" id="1232681"/>
    <lineage>
        <taxon>Bacteria</taxon>
        <taxon>Pseudomonadati</taxon>
        <taxon>Bacteroidota</taxon>
        <taxon>Cytophagia</taxon>
        <taxon>Cytophagales</taxon>
        <taxon>Cyclobacteriaceae</taxon>
    </lineage>
</organism>
<dbReference type="AlphaFoldDB" id="R7ZPD2"/>
<keyword evidence="2" id="KW-0472">Membrane</keyword>
<dbReference type="RefSeq" id="WP_010855696.1">
    <property type="nucleotide sequence ID" value="NZ_AQHR01000091.1"/>
</dbReference>
<dbReference type="STRING" id="1232681.ADIS_3564"/>
<proteinExistence type="predicted"/>
<comment type="caution">
    <text evidence="3">The sequence shown here is derived from an EMBL/GenBank/DDBJ whole genome shotgun (WGS) entry which is preliminary data.</text>
</comment>
<keyword evidence="2" id="KW-1133">Transmembrane helix</keyword>
<reference evidence="3 4" key="1">
    <citation type="submission" date="2013-02" db="EMBL/GenBank/DDBJ databases">
        <title>A novel strain isolated from Lonar lake, Maharashtra, India.</title>
        <authorList>
            <person name="Singh A."/>
        </authorList>
    </citation>
    <scope>NUCLEOTIDE SEQUENCE [LARGE SCALE GENOMIC DNA]</scope>
    <source>
        <strain evidence="3 4">AK24</strain>
    </source>
</reference>
<keyword evidence="4" id="KW-1185">Reference proteome</keyword>
<dbReference type="Proteomes" id="UP000013909">
    <property type="component" value="Unassembled WGS sequence"/>
</dbReference>
<dbReference type="EMBL" id="AQHR01000091">
    <property type="protein sequence ID" value="EON75976.1"/>
    <property type="molecule type" value="Genomic_DNA"/>
</dbReference>
<protein>
    <submittedName>
        <fullName evidence="3">Uncharacterized protein</fullName>
    </submittedName>
</protein>
<keyword evidence="1" id="KW-0802">TPR repeat</keyword>
<accession>R7ZPD2</accession>
<keyword evidence="2" id="KW-0812">Transmembrane</keyword>
<dbReference type="Gene3D" id="1.25.40.10">
    <property type="entry name" value="Tetratricopeptide repeat domain"/>
    <property type="match status" value="1"/>
</dbReference>
<sequence>MDTEKIELFEKYLAGDMSAEERTAFESDLSADRELAEDFSLYQYIETDRRASYAAMERERVLKESIKGLNEEFFPERPVVIGRDRNLRYMISGVAATLLLGGVLLFLLLSHSVDIQEEVSSYYATNFEVLGQTMGMESDLQVAIEAYNKKEYTQAVHLFESLLEQDSQNSELLKNMGLSYLAINDFQSALEVFDRLANVPGLHVNEGMFLYAMTLLLRGDDVDLEEAEKMLNTVVREGKSGSVQAAQWLEKLGR</sequence>
<evidence type="ECO:0000313" key="4">
    <source>
        <dbReference type="Proteomes" id="UP000013909"/>
    </source>
</evidence>
<dbReference type="OrthoDB" id="663481at2"/>
<evidence type="ECO:0000313" key="3">
    <source>
        <dbReference type="EMBL" id="EON75976.1"/>
    </source>
</evidence>
<evidence type="ECO:0000256" key="1">
    <source>
        <dbReference type="PROSITE-ProRule" id="PRU00339"/>
    </source>
</evidence>
<gene>
    <name evidence="3" type="ORF">ADIS_3564</name>
</gene>
<dbReference type="SUPFAM" id="SSF48452">
    <property type="entry name" value="TPR-like"/>
    <property type="match status" value="1"/>
</dbReference>
<dbReference type="InterPro" id="IPR011990">
    <property type="entry name" value="TPR-like_helical_dom_sf"/>
</dbReference>
<name>R7ZPD2_9BACT</name>
<dbReference type="PROSITE" id="PS50005">
    <property type="entry name" value="TPR"/>
    <property type="match status" value="1"/>
</dbReference>
<feature type="repeat" description="TPR" evidence="1">
    <location>
        <begin position="170"/>
        <end position="203"/>
    </location>
</feature>
<dbReference type="Pfam" id="PF14559">
    <property type="entry name" value="TPR_19"/>
    <property type="match status" value="1"/>
</dbReference>